<evidence type="ECO:0000256" key="13">
    <source>
        <dbReference type="SAM" id="SignalP"/>
    </source>
</evidence>
<evidence type="ECO:0000256" key="3">
    <source>
        <dbReference type="ARBA" id="ARBA00013095"/>
    </source>
</evidence>
<feature type="signal peptide" evidence="13">
    <location>
        <begin position="1"/>
        <end position="17"/>
    </location>
</feature>
<evidence type="ECO:0000256" key="9">
    <source>
        <dbReference type="ARBA" id="ARBA00023157"/>
    </source>
</evidence>
<evidence type="ECO:0000256" key="8">
    <source>
        <dbReference type="ARBA" id="ARBA00023026"/>
    </source>
</evidence>
<keyword evidence="9 12" id="KW-1015">Disulfide bond</keyword>
<feature type="active site" evidence="11">
    <location>
        <position position="202"/>
    </location>
</feature>
<protein>
    <recommendedName>
        <fullName evidence="3">cutinase</fullName>
        <ecNumber evidence="3">3.1.1.74</ecNumber>
    </recommendedName>
</protein>
<sequence length="233" mass="23592">MKFSAATVALLATAVTASPLGEPLGERAAPEAGFLEVAATSGYDARATNTLNEFSSGGCRPYIFFFARGTNQGGNIGDNPGPQVIAAVKATLGDANVAGQGVAYSASLLGNLNSGGAPANEARSFAQAITSATTQCASSKIFVSGYSQGAALVHRAVEQLSTAVKAKVAAAVTFGDTQKKQDGGRIPSFDPSKTLIICHTGDLVCEGTLIITGAHSNYADTADQAARFIVSKA</sequence>
<feature type="chain" id="PRO_5007293326" description="cutinase" evidence="13">
    <location>
        <begin position="18"/>
        <end position="233"/>
    </location>
</feature>
<feature type="active site" description="Proton donor/acceptor" evidence="11">
    <location>
        <position position="215"/>
    </location>
</feature>
<evidence type="ECO:0000256" key="10">
    <source>
        <dbReference type="ARBA" id="ARBA00034045"/>
    </source>
</evidence>
<name>A0A136IZW0_9PEZI</name>
<evidence type="ECO:0000256" key="12">
    <source>
        <dbReference type="PIRSR" id="PIRSR611150-2"/>
    </source>
</evidence>
<dbReference type="InterPro" id="IPR043579">
    <property type="entry name" value="CUTINASE_2"/>
</dbReference>
<dbReference type="PANTHER" id="PTHR48250:SF3">
    <property type="entry name" value="CUTINASE 1-RELATED"/>
    <property type="match status" value="1"/>
</dbReference>
<dbReference type="SUPFAM" id="SSF53474">
    <property type="entry name" value="alpha/beta-Hydrolases"/>
    <property type="match status" value="1"/>
</dbReference>
<dbReference type="InterPro" id="IPR011150">
    <property type="entry name" value="Cutinase_monf"/>
</dbReference>
<feature type="disulfide bond" evidence="12">
    <location>
        <begin position="198"/>
        <end position="205"/>
    </location>
</feature>
<evidence type="ECO:0000256" key="2">
    <source>
        <dbReference type="ARBA" id="ARBA00007534"/>
    </source>
</evidence>
<keyword evidence="8" id="KW-0843">Virulence</keyword>
<evidence type="ECO:0000313" key="15">
    <source>
        <dbReference type="Proteomes" id="UP000070501"/>
    </source>
</evidence>
<dbReference type="GO" id="GO:0016052">
    <property type="term" value="P:carbohydrate catabolic process"/>
    <property type="evidence" value="ECO:0007669"/>
    <property type="project" value="TreeGrafter"/>
</dbReference>
<dbReference type="InterPro" id="IPR000675">
    <property type="entry name" value="Cutinase/axe"/>
</dbReference>
<dbReference type="GO" id="GO:0050525">
    <property type="term" value="F:cutinase activity"/>
    <property type="evidence" value="ECO:0007669"/>
    <property type="project" value="UniProtKB-EC"/>
</dbReference>
<dbReference type="OrthoDB" id="3225429at2759"/>
<evidence type="ECO:0000256" key="4">
    <source>
        <dbReference type="ARBA" id="ARBA00022487"/>
    </source>
</evidence>
<dbReference type="EC" id="3.1.1.74" evidence="3"/>
<evidence type="ECO:0000256" key="1">
    <source>
        <dbReference type="ARBA" id="ARBA00004613"/>
    </source>
</evidence>
<proteinExistence type="inferred from homology"/>
<dbReference type="EMBL" id="KQ964252">
    <property type="protein sequence ID" value="KXJ90475.1"/>
    <property type="molecule type" value="Genomic_DNA"/>
</dbReference>
<dbReference type="InParanoid" id="A0A136IZW0"/>
<organism evidence="14 15">
    <name type="scientific">Microdochium bolleyi</name>
    <dbReference type="NCBI Taxonomy" id="196109"/>
    <lineage>
        <taxon>Eukaryota</taxon>
        <taxon>Fungi</taxon>
        <taxon>Dikarya</taxon>
        <taxon>Ascomycota</taxon>
        <taxon>Pezizomycotina</taxon>
        <taxon>Sordariomycetes</taxon>
        <taxon>Xylariomycetidae</taxon>
        <taxon>Xylariales</taxon>
        <taxon>Microdochiaceae</taxon>
        <taxon>Microdochium</taxon>
    </lineage>
</organism>
<keyword evidence="15" id="KW-1185">Reference proteome</keyword>
<evidence type="ECO:0000256" key="6">
    <source>
        <dbReference type="ARBA" id="ARBA00022729"/>
    </source>
</evidence>
<dbReference type="Pfam" id="PF01083">
    <property type="entry name" value="Cutinase"/>
    <property type="match status" value="1"/>
</dbReference>
<keyword evidence="5" id="KW-0964">Secreted</keyword>
<comment type="catalytic activity">
    <reaction evidence="10">
        <text>cutin + H2O = cutin monomers.</text>
        <dbReference type="EC" id="3.1.1.74"/>
    </reaction>
</comment>
<evidence type="ECO:0000256" key="7">
    <source>
        <dbReference type="ARBA" id="ARBA00022801"/>
    </source>
</evidence>
<evidence type="ECO:0000256" key="11">
    <source>
        <dbReference type="PIRSR" id="PIRSR611150-1"/>
    </source>
</evidence>
<evidence type="ECO:0000256" key="5">
    <source>
        <dbReference type="ARBA" id="ARBA00022525"/>
    </source>
</evidence>
<dbReference type="SMART" id="SM01110">
    <property type="entry name" value="Cutinase"/>
    <property type="match status" value="1"/>
</dbReference>
<dbReference type="Proteomes" id="UP000070501">
    <property type="component" value="Unassembled WGS sequence"/>
</dbReference>
<comment type="subcellular location">
    <subcellularLocation>
        <location evidence="1">Secreted</location>
    </subcellularLocation>
</comment>
<keyword evidence="4" id="KW-0719">Serine esterase</keyword>
<dbReference type="InterPro" id="IPR029058">
    <property type="entry name" value="AB_hydrolase_fold"/>
</dbReference>
<feature type="disulfide bond" evidence="12">
    <location>
        <begin position="59"/>
        <end position="136"/>
    </location>
</feature>
<dbReference type="Gene3D" id="3.40.50.1820">
    <property type="entry name" value="alpha/beta hydrolase"/>
    <property type="match status" value="1"/>
</dbReference>
<keyword evidence="7" id="KW-0378">Hydrolase</keyword>
<accession>A0A136IZW0</accession>
<dbReference type="PANTHER" id="PTHR48250">
    <property type="entry name" value="CUTINASE 2-RELATED"/>
    <property type="match status" value="1"/>
</dbReference>
<reference evidence="15" key="1">
    <citation type="submission" date="2016-02" db="EMBL/GenBank/DDBJ databases">
        <title>Draft genome sequence of Microdochium bolleyi, a fungal endophyte of beachgrass.</title>
        <authorList>
            <consortium name="DOE Joint Genome Institute"/>
            <person name="David A.S."/>
            <person name="May G."/>
            <person name="Haridas S."/>
            <person name="Lim J."/>
            <person name="Wang M."/>
            <person name="Labutti K."/>
            <person name="Lipzen A."/>
            <person name="Barry K."/>
            <person name="Grigoriev I.V."/>
        </authorList>
    </citation>
    <scope>NUCLEOTIDE SEQUENCE [LARGE SCALE GENOMIC DNA]</scope>
    <source>
        <strain evidence="15">J235TASD1</strain>
    </source>
</reference>
<dbReference type="AlphaFoldDB" id="A0A136IZW0"/>
<keyword evidence="6 13" id="KW-0732">Signal</keyword>
<dbReference type="PROSITE" id="PS00931">
    <property type="entry name" value="CUTINASE_2"/>
    <property type="match status" value="1"/>
</dbReference>
<dbReference type="STRING" id="196109.A0A136IZW0"/>
<dbReference type="GO" id="GO:0005576">
    <property type="term" value="C:extracellular region"/>
    <property type="evidence" value="ECO:0007669"/>
    <property type="project" value="UniProtKB-SubCell"/>
</dbReference>
<evidence type="ECO:0000313" key="14">
    <source>
        <dbReference type="EMBL" id="KXJ90475.1"/>
    </source>
</evidence>
<dbReference type="PRINTS" id="PR00129">
    <property type="entry name" value="CUTINASE"/>
</dbReference>
<gene>
    <name evidence="14" type="ORF">Micbo1qcDRAFT_226440</name>
</gene>
<comment type="similarity">
    <text evidence="2">Belongs to the cutinase family.</text>
</comment>
<feature type="active site" description="Nucleophile" evidence="11">
    <location>
        <position position="147"/>
    </location>
</feature>